<dbReference type="Proteomes" id="UP000646484">
    <property type="component" value="Unassembled WGS sequence"/>
</dbReference>
<keyword evidence="9" id="KW-1185">Reference proteome</keyword>
<comment type="function">
    <text evidence="1">Involved in DNA recombination.</text>
</comment>
<feature type="transmembrane region" description="Helical" evidence="7">
    <location>
        <begin position="6"/>
        <end position="24"/>
    </location>
</feature>
<evidence type="ECO:0000256" key="5">
    <source>
        <dbReference type="SAM" id="Coils"/>
    </source>
</evidence>
<feature type="coiled-coil region" evidence="5">
    <location>
        <begin position="124"/>
        <end position="151"/>
    </location>
</feature>
<organism evidence="8 9">
    <name type="scientific">Butyricimonas hominis</name>
    <dbReference type="NCBI Taxonomy" id="2763032"/>
    <lineage>
        <taxon>Bacteria</taxon>
        <taxon>Pseudomonadati</taxon>
        <taxon>Bacteroidota</taxon>
        <taxon>Bacteroidia</taxon>
        <taxon>Bacteroidales</taxon>
        <taxon>Odoribacteraceae</taxon>
        <taxon>Butyricimonas</taxon>
    </lineage>
</organism>
<evidence type="ECO:0000256" key="4">
    <source>
        <dbReference type="ARBA" id="ARBA00023172"/>
    </source>
</evidence>
<evidence type="ECO:0000256" key="3">
    <source>
        <dbReference type="ARBA" id="ARBA00023054"/>
    </source>
</evidence>
<evidence type="ECO:0000256" key="2">
    <source>
        <dbReference type="ARBA" id="ARBA00009840"/>
    </source>
</evidence>
<dbReference type="PANTHER" id="PTHR30563:SF0">
    <property type="entry name" value="DNA RECOMBINATION PROTEIN RMUC"/>
    <property type="match status" value="1"/>
</dbReference>
<sequence length="440" mass="50295">MELFMYITGGALLLLNIILLVILLRTRKSTDARESFVQLEQSIGRVEKAFREEFRYNREADENRSRQDREELAASLNNFRTEHREALKNITTQTNAAIEAFQKSFTESMNASNRLQREKLGELSTRQQELLQNTEKRLEEMRATVDEKLQKTLHERIGQSFELVSKQLESVQKGLGEMQTLAQDVGGLKRVLSNVKIRGTIGEVQLSMLLEQILAPEQYDTNVKTKRGSDKLVEFAIKLPGKDNGEDSVYLPVDAKFPKDIYEQLLEAHESGDPKRVETASRNIEQTIRGMAKDIREKYLDPPHTTDFGIMFLPFESIYGEVIRRSSLLEQLQQEYHVIVTGPTTLAAILNSLQMGFRSLAIQKRSSEVWRILSAVKTEFDKFGGMLEKAQKNLQTANNQLEEVMGKRTRAIQRHLRSVEALPTQDAPTQLPEPDITEEV</sequence>
<proteinExistence type="inferred from homology"/>
<evidence type="ECO:0000313" key="8">
    <source>
        <dbReference type="EMBL" id="MBC5621414.1"/>
    </source>
</evidence>
<dbReference type="EMBL" id="JACOOH010000004">
    <property type="protein sequence ID" value="MBC5621414.1"/>
    <property type="molecule type" value="Genomic_DNA"/>
</dbReference>
<keyword evidence="7" id="KW-1133">Transmembrane helix</keyword>
<comment type="caution">
    <text evidence="8">The sequence shown here is derived from an EMBL/GenBank/DDBJ whole genome shotgun (WGS) entry which is preliminary data.</text>
</comment>
<name>A0ABR7D0F7_9BACT</name>
<evidence type="ECO:0000256" key="6">
    <source>
        <dbReference type="SAM" id="MobiDB-lite"/>
    </source>
</evidence>
<evidence type="ECO:0000256" key="7">
    <source>
        <dbReference type="SAM" id="Phobius"/>
    </source>
</evidence>
<dbReference type="InterPro" id="IPR003798">
    <property type="entry name" value="DNA_recombination_RmuC"/>
</dbReference>
<keyword evidence="7" id="KW-0472">Membrane</keyword>
<evidence type="ECO:0000256" key="1">
    <source>
        <dbReference type="ARBA" id="ARBA00003416"/>
    </source>
</evidence>
<dbReference type="Pfam" id="PF02646">
    <property type="entry name" value="RmuC"/>
    <property type="match status" value="1"/>
</dbReference>
<reference evidence="8 9" key="1">
    <citation type="submission" date="2020-08" db="EMBL/GenBank/DDBJ databases">
        <title>Genome public.</title>
        <authorList>
            <person name="Liu C."/>
            <person name="Sun Q."/>
        </authorList>
    </citation>
    <scope>NUCLEOTIDE SEQUENCE [LARGE SCALE GENOMIC DNA]</scope>
    <source>
        <strain evidence="8 9">NSJ-56</strain>
    </source>
</reference>
<keyword evidence="7" id="KW-0812">Transmembrane</keyword>
<keyword evidence="3 5" id="KW-0175">Coiled coil</keyword>
<feature type="region of interest" description="Disordered" evidence="6">
    <location>
        <begin position="421"/>
        <end position="440"/>
    </location>
</feature>
<dbReference type="RefSeq" id="WP_186975960.1">
    <property type="nucleotide sequence ID" value="NZ_JACOOH010000004.1"/>
</dbReference>
<evidence type="ECO:0000313" key="9">
    <source>
        <dbReference type="Proteomes" id="UP000646484"/>
    </source>
</evidence>
<comment type="similarity">
    <text evidence="2">Belongs to the RmuC family.</text>
</comment>
<protein>
    <submittedName>
        <fullName evidence="8">DNA recombination protein RmuC</fullName>
    </submittedName>
</protein>
<keyword evidence="4" id="KW-0233">DNA recombination</keyword>
<dbReference type="PANTHER" id="PTHR30563">
    <property type="entry name" value="DNA RECOMBINATION PROTEIN RMUC"/>
    <property type="match status" value="1"/>
</dbReference>
<gene>
    <name evidence="8" type="primary">rmuC</name>
    <name evidence="8" type="ORF">H8S64_09910</name>
</gene>
<accession>A0ABR7D0F7</accession>
<feature type="coiled-coil region" evidence="5">
    <location>
        <begin position="387"/>
        <end position="414"/>
    </location>
</feature>